<dbReference type="Pfam" id="PF04448">
    <property type="entry name" value="DUF551"/>
    <property type="match status" value="1"/>
</dbReference>
<evidence type="ECO:0000313" key="2">
    <source>
        <dbReference type="EMBL" id="ASJ79020.1"/>
    </source>
</evidence>
<evidence type="ECO:0000259" key="1">
    <source>
        <dbReference type="Pfam" id="PF04448"/>
    </source>
</evidence>
<evidence type="ECO:0000313" key="3">
    <source>
        <dbReference type="Proteomes" id="UP000225707"/>
    </source>
</evidence>
<dbReference type="EMBL" id="MF188997">
    <property type="protein sequence ID" value="ASJ79020.1"/>
    <property type="molecule type" value="Genomic_DNA"/>
</dbReference>
<sequence>MKDNQIREIVNELHDIAIEYHGTQQLRERIARTVRAALHHDLEKLNQPVSQTYELPELIEGMEVSIDVSTCDADAGNRYFGTVTEVSELDTAKNGYILLVQDAEPNFDVNGNSPVIPGGWISCSERMPDNDESKPIAIFTGKCLGQGMFVATYDDDGFFDYWEGMEIIGVSHWMQLPDPPL</sequence>
<organism evidence="2 3">
    <name type="scientific">Salmonella phage vB_SalP_PM43</name>
    <dbReference type="NCBI Taxonomy" id="2018029"/>
    <lineage>
        <taxon>Viruses</taxon>
        <taxon>Duplodnaviria</taxon>
        <taxon>Heunggongvirae</taxon>
        <taxon>Uroviricota</taxon>
        <taxon>Caudoviricetes</taxon>
        <taxon>Lederbergvirus</taxon>
        <taxon>Salmonella phage ST64T</taxon>
    </lineage>
</organism>
<name>A0A220NQT9_BPST6</name>
<feature type="domain" description="DUF551" evidence="1">
    <location>
        <begin position="119"/>
        <end position="180"/>
    </location>
</feature>
<accession>A0A220NQT9</accession>
<protein>
    <submittedName>
        <fullName evidence="2">EaA protein</fullName>
    </submittedName>
</protein>
<dbReference type="Proteomes" id="UP000225707">
    <property type="component" value="Segment"/>
</dbReference>
<dbReference type="InterPro" id="IPR007539">
    <property type="entry name" value="DUF551"/>
</dbReference>
<reference evidence="2 3" key="1">
    <citation type="submission" date="2017-06" db="EMBL/GenBank/DDBJ databases">
        <title>Characterization of Salmonella Phage vB_SalP_PM43.</title>
        <authorList>
            <person name="Newase S."/>
            <person name="Shashidhar R."/>
            <person name="Kapadnis B."/>
        </authorList>
    </citation>
    <scope>NUCLEOTIDE SEQUENCE [LARGE SCALE GENOMIC DNA]</scope>
</reference>
<proteinExistence type="predicted"/>